<keyword evidence="1" id="KW-1133">Transmembrane helix</keyword>
<dbReference type="InterPro" id="IPR006976">
    <property type="entry name" value="VanZ-like"/>
</dbReference>
<dbReference type="Proteomes" id="UP000192477">
    <property type="component" value="Unassembled WGS sequence"/>
</dbReference>
<feature type="transmembrane region" description="Helical" evidence="1">
    <location>
        <begin position="70"/>
        <end position="87"/>
    </location>
</feature>
<organism evidence="3 4">
    <name type="scientific">Enterococcus villorum</name>
    <dbReference type="NCBI Taxonomy" id="112904"/>
    <lineage>
        <taxon>Bacteria</taxon>
        <taxon>Bacillati</taxon>
        <taxon>Bacillota</taxon>
        <taxon>Bacilli</taxon>
        <taxon>Lactobacillales</taxon>
        <taxon>Enterococcaceae</taxon>
        <taxon>Enterococcus</taxon>
    </lineage>
</organism>
<dbReference type="EMBL" id="MJEA01000002">
    <property type="protein sequence ID" value="OQO71140.1"/>
    <property type="molecule type" value="Genomic_DNA"/>
</dbReference>
<evidence type="ECO:0000259" key="2">
    <source>
        <dbReference type="Pfam" id="PF04892"/>
    </source>
</evidence>
<protein>
    <submittedName>
        <fullName evidence="3">Antibiotic resistance protein VanZ</fullName>
    </submittedName>
</protein>
<feature type="transmembrane region" description="Helical" evidence="1">
    <location>
        <begin position="136"/>
        <end position="157"/>
    </location>
</feature>
<name>A0A1V8YEX0_9ENTE</name>
<reference evidence="3 4" key="1">
    <citation type="journal article" date="2017" name="BMC Microbiol.">
        <title>Comparative genomics of Enterococcus spp. isolated from bovine feces.</title>
        <authorList>
            <person name="Beukers A.G."/>
            <person name="Zaheer R."/>
            <person name="Goji N."/>
            <person name="Amoako K.K."/>
            <person name="Chaves A.V."/>
            <person name="Ward M.P."/>
            <person name="McAllister T.A."/>
        </authorList>
    </citation>
    <scope>NUCLEOTIDE SEQUENCE [LARGE SCALE GENOMIC DNA]</scope>
    <source>
        <strain evidence="3 4">F1129D 143</strain>
    </source>
</reference>
<sequence>MLFLNISLLCFSLLFSRWFYMKYLYFYSLSIFPPSGDVDFWIPLTQIIIITFFLYIFLLSFFTKKIYKEIIIVFYILYFMLLIYLLLFKNIGIRGFELNPLSFITDFIDGDAVIVLLNIVMFIPLGWLLSFNKKNLGIVVLGIFLIEVAQYVFYLGIFDVGDIIANTAGFIVGTIVKEYLFNKISFKIVSFNLNRKNTRS</sequence>
<accession>A0A1V8YEX0</accession>
<comment type="caution">
    <text evidence="3">The sequence shown here is derived from an EMBL/GenBank/DDBJ whole genome shotgun (WGS) entry which is preliminary data.</text>
</comment>
<gene>
    <name evidence="3" type="ORF">BH747_03860</name>
</gene>
<evidence type="ECO:0000313" key="3">
    <source>
        <dbReference type="EMBL" id="OQO71140.1"/>
    </source>
</evidence>
<evidence type="ECO:0000256" key="1">
    <source>
        <dbReference type="SAM" id="Phobius"/>
    </source>
</evidence>
<keyword evidence="1" id="KW-0812">Transmembrane</keyword>
<feature type="transmembrane region" description="Helical" evidence="1">
    <location>
        <begin position="40"/>
        <end position="63"/>
    </location>
</feature>
<dbReference type="AlphaFoldDB" id="A0A1V8YEX0"/>
<feature type="transmembrane region" description="Helical" evidence="1">
    <location>
        <begin position="107"/>
        <end position="129"/>
    </location>
</feature>
<feature type="domain" description="VanZ-like" evidence="2">
    <location>
        <begin position="75"/>
        <end position="176"/>
    </location>
</feature>
<feature type="transmembrane region" description="Helical" evidence="1">
    <location>
        <begin position="163"/>
        <end position="181"/>
    </location>
</feature>
<dbReference type="Pfam" id="PF04892">
    <property type="entry name" value="VanZ"/>
    <property type="match status" value="1"/>
</dbReference>
<keyword evidence="1" id="KW-0472">Membrane</keyword>
<proteinExistence type="predicted"/>
<evidence type="ECO:0000313" key="4">
    <source>
        <dbReference type="Proteomes" id="UP000192477"/>
    </source>
</evidence>
<dbReference type="STRING" id="112904.BH747_03860"/>